<reference evidence="3" key="2">
    <citation type="submission" date="2016-02" db="EMBL/GenBank/DDBJ databases">
        <title>Draft genome sequence of five rapidly growing Mycobacterium species.</title>
        <authorList>
            <person name="Katahira K."/>
            <person name="Gotou Y."/>
            <person name="Iida K."/>
            <person name="Ogura Y."/>
            <person name="Hayashi T."/>
        </authorList>
    </citation>
    <scope>NUCLEOTIDE SEQUENCE [LARGE SCALE GENOMIC DNA]</scope>
    <source>
        <strain evidence="3">JCM6362</strain>
    </source>
</reference>
<feature type="transmembrane region" description="Helical" evidence="1">
    <location>
        <begin position="54"/>
        <end position="75"/>
    </location>
</feature>
<proteinExistence type="predicted"/>
<dbReference type="AlphaFoldDB" id="A0A100XCY3"/>
<name>A0A100XCY3_MYCTH</name>
<evidence type="ECO:0000256" key="1">
    <source>
        <dbReference type="SAM" id="Phobius"/>
    </source>
</evidence>
<keyword evidence="1" id="KW-0472">Membrane</keyword>
<keyword evidence="1" id="KW-1133">Transmembrane helix</keyword>
<dbReference type="Proteomes" id="UP000069654">
    <property type="component" value="Unassembled WGS sequence"/>
</dbReference>
<gene>
    <name evidence="2" type="ORF">RMCT_1288</name>
</gene>
<accession>A0A100XCY3</accession>
<feature type="transmembrane region" description="Helical" evidence="1">
    <location>
        <begin position="12"/>
        <end position="34"/>
    </location>
</feature>
<reference evidence="2 3" key="1">
    <citation type="journal article" date="2016" name="Genome Announc.">
        <title>Draft Genome Sequences of Five Rapidly Growing Mycobacterium Species, M. thermoresistibile, M. fortuitum subsp. acetamidolyticum, M. canariasense, M. brisbanense, and M. novocastrense.</title>
        <authorList>
            <person name="Katahira K."/>
            <person name="Ogura Y."/>
            <person name="Gotoh Y."/>
            <person name="Hayashi T."/>
        </authorList>
    </citation>
    <scope>NUCLEOTIDE SEQUENCE [LARGE SCALE GENOMIC DNA]</scope>
    <source>
        <strain evidence="2 3">JCM6362</strain>
    </source>
</reference>
<comment type="caution">
    <text evidence="2">The sequence shown here is derived from an EMBL/GenBank/DDBJ whole genome shotgun (WGS) entry which is preliminary data.</text>
</comment>
<keyword evidence="1" id="KW-0812">Transmembrane</keyword>
<dbReference type="EMBL" id="BCTB01000006">
    <property type="protein sequence ID" value="GAT14317.1"/>
    <property type="molecule type" value="Genomic_DNA"/>
</dbReference>
<protein>
    <submittedName>
        <fullName evidence="2">Uncharacterized protein</fullName>
    </submittedName>
</protein>
<dbReference type="STRING" id="1797.RMCT_1288"/>
<organism evidence="2 3">
    <name type="scientific">Mycolicibacterium thermoresistibile</name>
    <name type="common">Mycobacterium thermoresistibile</name>
    <dbReference type="NCBI Taxonomy" id="1797"/>
    <lineage>
        <taxon>Bacteria</taxon>
        <taxon>Bacillati</taxon>
        <taxon>Actinomycetota</taxon>
        <taxon>Actinomycetes</taxon>
        <taxon>Mycobacteriales</taxon>
        <taxon>Mycobacteriaceae</taxon>
        <taxon>Mycolicibacterium</taxon>
    </lineage>
</organism>
<evidence type="ECO:0000313" key="2">
    <source>
        <dbReference type="EMBL" id="GAT14317.1"/>
    </source>
</evidence>
<sequence>MSLLTKLRQLLSYQLTIAELIGLGIIVGAPYLIIGMVWSSTHTEHLQGMQGADLVVSFLGSIVSWPVLLFSDVCMT</sequence>
<evidence type="ECO:0000313" key="3">
    <source>
        <dbReference type="Proteomes" id="UP000069654"/>
    </source>
</evidence>